<dbReference type="AlphaFoldDB" id="A5FN41"/>
<accession>A5FN41</accession>
<evidence type="ECO:0000313" key="2">
    <source>
        <dbReference type="Proteomes" id="UP000006694"/>
    </source>
</evidence>
<dbReference type="STRING" id="376686.Fjoh_0346"/>
<reference evidence="1 2" key="1">
    <citation type="journal article" date="2009" name="Appl. Environ. Microbiol.">
        <title>Novel features of the polysaccharide-digesting gliding bacterium Flavobacterium johnsoniae as revealed by genome sequence analysis.</title>
        <authorList>
            <person name="McBride M.J."/>
            <person name="Xie G."/>
            <person name="Martens E.C."/>
            <person name="Lapidus A."/>
            <person name="Henrissat B."/>
            <person name="Rhodes R.G."/>
            <person name="Goltsman E."/>
            <person name="Wang W."/>
            <person name="Xu J."/>
            <person name="Hunnicutt D.W."/>
            <person name="Staroscik A.M."/>
            <person name="Hoover T.R."/>
            <person name="Cheng Y.Q."/>
            <person name="Stein J.L."/>
        </authorList>
    </citation>
    <scope>NUCLEOTIDE SEQUENCE [LARGE SCALE GENOMIC DNA]</scope>
    <source>
        <strain evidence="2">ATCC 17061 / DSM 2064 / JCM 8514 / BCRC 14874 / CCUG 350202 / NBRC 14942 / NCIMB 11054 / UW101</strain>
    </source>
</reference>
<sequence length="328" mass="38108">MKIQSSDFSIIIQGPVLGKPDDEDEKQLTKKCIASVKNVLPGSEIIISTWINTDVSHLDYDKIVFNEDPGSISYNDYNLKNKFNNNNRQIVSTNNGLKVASRKFAIKLRGDCKLSHNGFIDFLSEYPNRGKYCFFDQRIITSNVFSLNPRKAPVLFHISDIFQVGLTSDMKQLWDIELQLEPQTTRAVQSGWIKWNDPYSEGGYEMKFASEQYIWFAFCKKYNLNLNLKFYSEIPLNKIVKSELSIINNFVIASPNELGFVLPDKMIEFLNYPLIYSSQEWIELYDKYCVKGISIFDKIELICKTILNSYKFRCIFLMLKLKKLFKKA</sequence>
<dbReference type="HOGENOM" id="CLU_067518_1_0_10"/>
<gene>
    <name evidence="1" type="ordered locus">Fjoh_0346</name>
</gene>
<keyword evidence="2" id="KW-1185">Reference proteome</keyword>
<dbReference type="EMBL" id="CP000685">
    <property type="protein sequence ID" value="ABQ03382.1"/>
    <property type="molecule type" value="Genomic_DNA"/>
</dbReference>
<evidence type="ECO:0000313" key="1">
    <source>
        <dbReference type="EMBL" id="ABQ03382.1"/>
    </source>
</evidence>
<dbReference type="OrthoDB" id="6555763at2"/>
<dbReference type="Pfam" id="PF07507">
    <property type="entry name" value="WavE"/>
    <property type="match status" value="1"/>
</dbReference>
<dbReference type="InterPro" id="IPR011122">
    <property type="entry name" value="WavE"/>
</dbReference>
<proteinExistence type="predicted"/>
<organism evidence="1 2">
    <name type="scientific">Flavobacterium johnsoniae (strain ATCC 17061 / DSM 2064 / JCM 8514 / BCRC 14874 / CCUG 350202 / NBRC 14942 / NCIMB 11054 / UW101)</name>
    <name type="common">Cytophaga johnsonae</name>
    <dbReference type="NCBI Taxonomy" id="376686"/>
    <lineage>
        <taxon>Bacteria</taxon>
        <taxon>Pseudomonadati</taxon>
        <taxon>Bacteroidota</taxon>
        <taxon>Flavobacteriia</taxon>
        <taxon>Flavobacteriales</taxon>
        <taxon>Flavobacteriaceae</taxon>
        <taxon>Flavobacterium</taxon>
    </lineage>
</organism>
<dbReference type="eggNOG" id="ENOG5032T52">
    <property type="taxonomic scope" value="Bacteria"/>
</dbReference>
<dbReference type="KEGG" id="fjo:Fjoh_0346"/>
<dbReference type="RefSeq" id="WP_012022452.1">
    <property type="nucleotide sequence ID" value="NC_009441.1"/>
</dbReference>
<dbReference type="GeneID" id="31763210"/>
<protein>
    <submittedName>
        <fullName evidence="1">WavE lipopolysaccharide synthesis</fullName>
    </submittedName>
</protein>
<dbReference type="Proteomes" id="UP000006694">
    <property type="component" value="Chromosome"/>
</dbReference>
<name>A5FN41_FLAJ1</name>